<comment type="caution">
    <text evidence="2">The sequence shown here is derived from an EMBL/GenBank/DDBJ whole genome shotgun (WGS) entry which is preliminary data.</text>
</comment>
<dbReference type="InterPro" id="IPR045596">
    <property type="entry name" value="DUF6459"/>
</dbReference>
<sequence>MPRAPRVDVTPAPEPPHPEIRAAAESPRTHGALALAPGSLVWGPAGALPDERKLRHLVQALAEVLAGRRPPETVADRLTDRAYRDLVRAGRMIHASRPPFAGGVHIKEPRDGVIEMCALVHCGDRDHVLAVRLERRGVQWLCTDFETA</sequence>
<accession>A0ABP7B9Z6</accession>
<proteinExistence type="predicted"/>
<reference evidence="3" key="1">
    <citation type="journal article" date="2019" name="Int. J. Syst. Evol. Microbiol.">
        <title>The Global Catalogue of Microorganisms (GCM) 10K type strain sequencing project: providing services to taxonomists for standard genome sequencing and annotation.</title>
        <authorList>
            <consortium name="The Broad Institute Genomics Platform"/>
            <consortium name="The Broad Institute Genome Sequencing Center for Infectious Disease"/>
            <person name="Wu L."/>
            <person name="Ma J."/>
        </authorList>
    </citation>
    <scope>NUCLEOTIDE SEQUENCE [LARGE SCALE GENOMIC DNA]</scope>
    <source>
        <strain evidence="3">JCM 16904</strain>
    </source>
</reference>
<feature type="region of interest" description="Disordered" evidence="1">
    <location>
        <begin position="1"/>
        <end position="21"/>
    </location>
</feature>
<dbReference type="EMBL" id="BAAAZP010000022">
    <property type="protein sequence ID" value="GAA3652898.1"/>
    <property type="molecule type" value="Genomic_DNA"/>
</dbReference>
<dbReference type="Proteomes" id="UP001500902">
    <property type="component" value="Unassembled WGS sequence"/>
</dbReference>
<dbReference type="Pfam" id="PF20060">
    <property type="entry name" value="DUF6459"/>
    <property type="match status" value="1"/>
</dbReference>
<gene>
    <name evidence="2" type="ORF">GCM10022224_014830</name>
</gene>
<organism evidence="2 3">
    <name type="scientific">Nonomuraea antimicrobica</name>
    <dbReference type="NCBI Taxonomy" id="561173"/>
    <lineage>
        <taxon>Bacteria</taxon>
        <taxon>Bacillati</taxon>
        <taxon>Actinomycetota</taxon>
        <taxon>Actinomycetes</taxon>
        <taxon>Streptosporangiales</taxon>
        <taxon>Streptosporangiaceae</taxon>
        <taxon>Nonomuraea</taxon>
    </lineage>
</organism>
<evidence type="ECO:0000313" key="3">
    <source>
        <dbReference type="Proteomes" id="UP001500902"/>
    </source>
</evidence>
<name>A0ABP7B9Z6_9ACTN</name>
<dbReference type="RefSeq" id="WP_344874324.1">
    <property type="nucleotide sequence ID" value="NZ_BAAAZP010000022.1"/>
</dbReference>
<protein>
    <submittedName>
        <fullName evidence="2">Uncharacterized protein</fullName>
    </submittedName>
</protein>
<keyword evidence="3" id="KW-1185">Reference proteome</keyword>
<evidence type="ECO:0000256" key="1">
    <source>
        <dbReference type="SAM" id="MobiDB-lite"/>
    </source>
</evidence>
<evidence type="ECO:0000313" key="2">
    <source>
        <dbReference type="EMBL" id="GAA3652898.1"/>
    </source>
</evidence>